<evidence type="ECO:0000313" key="4">
    <source>
        <dbReference type="Proteomes" id="UP000714380"/>
    </source>
</evidence>
<dbReference type="Proteomes" id="UP000714380">
    <property type="component" value="Unassembled WGS sequence"/>
</dbReference>
<dbReference type="InterPro" id="IPR016088">
    <property type="entry name" value="Chalcone_isomerase_3-sand"/>
</dbReference>
<gene>
    <name evidence="3" type="ORF">I9W95_06950</name>
</gene>
<proteinExistence type="predicted"/>
<keyword evidence="1" id="KW-0732">Signal</keyword>
<evidence type="ECO:0000259" key="2">
    <source>
        <dbReference type="Pfam" id="PF16036"/>
    </source>
</evidence>
<name>A0ABS7ZNR5_9GAMM</name>
<dbReference type="SUPFAM" id="SSF54626">
    <property type="entry name" value="Chalcone isomerase"/>
    <property type="match status" value="1"/>
</dbReference>
<reference evidence="3 4" key="1">
    <citation type="submission" date="2020-12" db="EMBL/GenBank/DDBJ databases">
        <title>Novel Thalassolituus-related marine hydrocarbonoclastic bacteria mediated algae-derived hydrocarbons mineralization in twilight zone of the northern South China Sea.</title>
        <authorList>
            <person name="Dong C."/>
        </authorList>
    </citation>
    <scope>NUCLEOTIDE SEQUENCE [LARGE SCALE GENOMIC DNA]</scope>
    <source>
        <strain evidence="3 4">IMCC1826</strain>
    </source>
</reference>
<dbReference type="GO" id="GO:0016853">
    <property type="term" value="F:isomerase activity"/>
    <property type="evidence" value="ECO:0007669"/>
    <property type="project" value="UniProtKB-KW"/>
</dbReference>
<organism evidence="3 4">
    <name type="scientific">Thalassolituus marinus</name>
    <dbReference type="NCBI Taxonomy" id="671053"/>
    <lineage>
        <taxon>Bacteria</taxon>
        <taxon>Pseudomonadati</taxon>
        <taxon>Pseudomonadota</taxon>
        <taxon>Gammaproteobacteria</taxon>
        <taxon>Oceanospirillales</taxon>
        <taxon>Oceanospirillaceae</taxon>
        <taxon>Thalassolituus</taxon>
    </lineage>
</organism>
<comment type="caution">
    <text evidence="3">The sequence shown here is derived from an EMBL/GenBank/DDBJ whole genome shotgun (WGS) entry which is preliminary data.</text>
</comment>
<dbReference type="Pfam" id="PF16036">
    <property type="entry name" value="Chalcone_3"/>
    <property type="match status" value="1"/>
</dbReference>
<dbReference type="EMBL" id="JAEDAH010000032">
    <property type="protein sequence ID" value="MCA6063343.1"/>
    <property type="molecule type" value="Genomic_DNA"/>
</dbReference>
<dbReference type="RefSeq" id="WP_225673260.1">
    <property type="nucleotide sequence ID" value="NZ_JAEDAH010000032.1"/>
</dbReference>
<evidence type="ECO:0000256" key="1">
    <source>
        <dbReference type="SAM" id="SignalP"/>
    </source>
</evidence>
<sequence>MIRSLLLSFLLMWALQAQALTLEGVDVPELLPATKDSPELHMRGASIRRVYGFVEVYVGALYIGDNTLADEQIIDADVARRMTFYVTSSRVSARRFTNAIQDGLSINVSKEKMEELSERLEQLVSLFDHKFVEGTVGYIEWHPESQSTIIAIDGNVRGSIPGKDLNDSLLKIWIGEKPVSERFKKEVLGHRS</sequence>
<dbReference type="InterPro" id="IPR036298">
    <property type="entry name" value="Chalcone_isomerase_sf"/>
</dbReference>
<feature type="chain" id="PRO_5046661535" evidence="1">
    <location>
        <begin position="20"/>
        <end position="192"/>
    </location>
</feature>
<feature type="domain" description="Chalcone isomerase" evidence="2">
    <location>
        <begin position="21"/>
        <end position="189"/>
    </location>
</feature>
<protein>
    <submittedName>
        <fullName evidence="3">Chalcone isomerase family protein</fullName>
    </submittedName>
</protein>
<feature type="signal peptide" evidence="1">
    <location>
        <begin position="1"/>
        <end position="19"/>
    </location>
</feature>
<dbReference type="InterPro" id="IPR016087">
    <property type="entry name" value="Chalcone_isomerase"/>
</dbReference>
<keyword evidence="3" id="KW-0413">Isomerase</keyword>
<keyword evidence="4" id="KW-1185">Reference proteome</keyword>
<evidence type="ECO:0000313" key="3">
    <source>
        <dbReference type="EMBL" id="MCA6063343.1"/>
    </source>
</evidence>
<dbReference type="Gene3D" id="3.50.70.10">
    <property type="match status" value="1"/>
</dbReference>
<accession>A0ABS7ZNR5</accession>